<dbReference type="GO" id="GO:0007186">
    <property type="term" value="P:G protein-coupled receptor signaling pathway"/>
    <property type="evidence" value="ECO:0007669"/>
    <property type="project" value="InterPro"/>
</dbReference>
<dbReference type="InterPro" id="IPR036390">
    <property type="entry name" value="WH_DNA-bd_sf"/>
</dbReference>
<dbReference type="GO" id="GO:0043005">
    <property type="term" value="C:neuron projection"/>
    <property type="evidence" value="ECO:0007669"/>
    <property type="project" value="TreeGrafter"/>
</dbReference>
<dbReference type="Gene3D" id="1.10.167.10">
    <property type="entry name" value="Regulator of G-protein Signalling 4, domain 2"/>
    <property type="match status" value="1"/>
</dbReference>
<dbReference type="Pfam" id="PF00610">
    <property type="entry name" value="DEP"/>
    <property type="match status" value="1"/>
</dbReference>
<dbReference type="FunFam" id="1.10.167.10:FF:000002">
    <property type="entry name" value="Regulator of G-protein signaling 6 isoform 9"/>
    <property type="match status" value="1"/>
</dbReference>
<dbReference type="Ensembl" id="ENSTRUT00000080751.1">
    <property type="protein sequence ID" value="ENSTRUP00000077796.1"/>
    <property type="gene ID" value="ENSTRUG00000014920.3"/>
</dbReference>
<evidence type="ECO:0000259" key="10">
    <source>
        <dbReference type="PROSITE" id="PS50186"/>
    </source>
</evidence>
<dbReference type="CDD" id="cd00068">
    <property type="entry name" value="GGL"/>
    <property type="match status" value="1"/>
</dbReference>
<evidence type="ECO:0000256" key="4">
    <source>
        <dbReference type="ARBA" id="ARBA00022475"/>
    </source>
</evidence>
<name>A0A674NY37_TAKRU</name>
<keyword evidence="5" id="KW-0963">Cytoplasm</keyword>
<dbReference type="GO" id="GO:0008277">
    <property type="term" value="P:regulation of G protein-coupled receptor signaling pathway"/>
    <property type="evidence" value="ECO:0007669"/>
    <property type="project" value="InterPro"/>
</dbReference>
<keyword evidence="12" id="KW-1185">Reference proteome</keyword>
<dbReference type="SUPFAM" id="SSF48097">
    <property type="entry name" value="Regulator of G-protein signaling, RGS"/>
    <property type="match status" value="1"/>
</dbReference>
<dbReference type="SMART" id="SM00315">
    <property type="entry name" value="RGS"/>
    <property type="match status" value="1"/>
</dbReference>
<dbReference type="Proteomes" id="UP000005226">
    <property type="component" value="Chromosome 2"/>
</dbReference>
<evidence type="ECO:0000313" key="11">
    <source>
        <dbReference type="Ensembl" id="ENSTRUP00000077796.1"/>
    </source>
</evidence>
<dbReference type="PROSITE" id="PS50132">
    <property type="entry name" value="RGS"/>
    <property type="match status" value="1"/>
</dbReference>
<dbReference type="GO" id="GO:0005096">
    <property type="term" value="F:GTPase activator activity"/>
    <property type="evidence" value="ECO:0007669"/>
    <property type="project" value="TreeGrafter"/>
</dbReference>
<dbReference type="GO" id="GO:0009968">
    <property type="term" value="P:negative regulation of signal transduction"/>
    <property type="evidence" value="ECO:0007669"/>
    <property type="project" value="UniProtKB-KW"/>
</dbReference>
<evidence type="ECO:0000256" key="3">
    <source>
        <dbReference type="ARBA" id="ARBA00004514"/>
    </source>
</evidence>
<keyword evidence="4" id="KW-1003">Cell membrane</keyword>
<dbReference type="PROSITE" id="PS50186">
    <property type="entry name" value="DEP"/>
    <property type="match status" value="1"/>
</dbReference>
<dbReference type="InterPro" id="IPR015898">
    <property type="entry name" value="G-protein_gamma-like_dom"/>
</dbReference>
<dbReference type="InterPro" id="IPR047016">
    <property type="entry name" value="RGS6/7/9/11"/>
</dbReference>
<evidence type="ECO:0000256" key="8">
    <source>
        <dbReference type="SAM" id="MobiDB-lite"/>
    </source>
</evidence>
<reference evidence="11" key="3">
    <citation type="submission" date="2025-09" db="UniProtKB">
        <authorList>
            <consortium name="Ensembl"/>
        </authorList>
    </citation>
    <scope>IDENTIFICATION</scope>
</reference>
<dbReference type="GO" id="GO:0035556">
    <property type="term" value="P:intracellular signal transduction"/>
    <property type="evidence" value="ECO:0007669"/>
    <property type="project" value="InterPro"/>
</dbReference>
<reference evidence="11 12" key="1">
    <citation type="journal article" date="2011" name="Genome Biol. Evol.">
        <title>Integration of the genetic map and genome assembly of fugu facilitates insights into distinct features of genome evolution in teleosts and mammals.</title>
        <authorList>
            <person name="Kai W."/>
            <person name="Kikuchi K."/>
            <person name="Tohari S."/>
            <person name="Chew A.K."/>
            <person name="Tay A."/>
            <person name="Fujiwara A."/>
            <person name="Hosoya S."/>
            <person name="Suetake H."/>
            <person name="Naruse K."/>
            <person name="Brenner S."/>
            <person name="Suzuki Y."/>
            <person name="Venkatesh B."/>
        </authorList>
    </citation>
    <scope>NUCLEOTIDE SEQUENCE [LARGE SCALE GENOMIC DNA]</scope>
</reference>
<dbReference type="PANTHER" id="PTHR45746">
    <property type="entry name" value="LP21163P"/>
    <property type="match status" value="1"/>
</dbReference>
<evidence type="ECO:0000313" key="12">
    <source>
        <dbReference type="Proteomes" id="UP000005226"/>
    </source>
</evidence>
<dbReference type="CDD" id="cd04450">
    <property type="entry name" value="DEP_RGS7-like"/>
    <property type="match status" value="1"/>
</dbReference>
<dbReference type="FunFam" id="4.10.260.10:FF:000002">
    <property type="entry name" value="Regulator of G-protein signaling 6"/>
    <property type="match status" value="1"/>
</dbReference>
<dbReference type="FunFam" id="1.10.1240.60:FF:000001">
    <property type="entry name" value="Regulator of G-protein signaling 6"/>
    <property type="match status" value="1"/>
</dbReference>
<dbReference type="AlphaFoldDB" id="A0A674NY37"/>
<feature type="domain" description="RGS" evidence="9">
    <location>
        <begin position="301"/>
        <end position="416"/>
    </location>
</feature>
<dbReference type="SMART" id="SM00049">
    <property type="entry name" value="DEP"/>
    <property type="match status" value="1"/>
</dbReference>
<dbReference type="Pfam" id="PF00631">
    <property type="entry name" value="G-gamma"/>
    <property type="match status" value="1"/>
</dbReference>
<dbReference type="Gene3D" id="1.10.1240.60">
    <property type="match status" value="1"/>
</dbReference>
<feature type="compositionally biased region" description="Polar residues" evidence="8">
    <location>
        <begin position="204"/>
        <end position="217"/>
    </location>
</feature>
<evidence type="ECO:0000256" key="5">
    <source>
        <dbReference type="ARBA" id="ARBA00022490"/>
    </source>
</evidence>
<proteinExistence type="predicted"/>
<dbReference type="GO" id="GO:0005886">
    <property type="term" value="C:plasma membrane"/>
    <property type="evidence" value="ECO:0007669"/>
    <property type="project" value="UniProtKB-SubCell"/>
</dbReference>
<dbReference type="PANTHER" id="PTHR45746:SF2">
    <property type="entry name" value="REGULATOR OF G-PROTEIN SIGNALING 6"/>
    <property type="match status" value="1"/>
</dbReference>
<evidence type="ECO:0000256" key="6">
    <source>
        <dbReference type="ARBA" id="ARBA00022700"/>
    </source>
</evidence>
<dbReference type="Gene3D" id="1.10.10.10">
    <property type="entry name" value="Winged helix-like DNA-binding domain superfamily/Winged helix DNA-binding domain"/>
    <property type="match status" value="1"/>
</dbReference>
<dbReference type="InterPro" id="IPR040759">
    <property type="entry name" value="RGS_DHEX"/>
</dbReference>
<dbReference type="InterPro" id="IPR036388">
    <property type="entry name" value="WH-like_DNA-bd_sf"/>
</dbReference>
<dbReference type="GO" id="GO:0005829">
    <property type="term" value="C:cytosol"/>
    <property type="evidence" value="ECO:0007669"/>
    <property type="project" value="UniProtKB-SubCell"/>
</dbReference>
<dbReference type="Pfam" id="PF00615">
    <property type="entry name" value="RGS"/>
    <property type="match status" value="1"/>
</dbReference>
<evidence type="ECO:0000259" key="9">
    <source>
        <dbReference type="PROSITE" id="PS50132"/>
    </source>
</evidence>
<gene>
    <name evidence="11" type="primary">LOC101063116</name>
</gene>
<feature type="region of interest" description="Disordered" evidence="8">
    <location>
        <begin position="200"/>
        <end position="220"/>
    </location>
</feature>
<dbReference type="InterPro" id="IPR000591">
    <property type="entry name" value="DEP_dom"/>
</dbReference>
<comment type="subcellular location">
    <subcellularLocation>
        <location evidence="2">Cell membrane</location>
    </subcellularLocation>
    <subcellularLocation>
        <location evidence="3">Cytoplasm</location>
        <location evidence="3">Cytosol</location>
    </subcellularLocation>
    <subcellularLocation>
        <location evidence="1">Membrane</location>
        <topology evidence="1">Peripheral membrane protein</topology>
    </subcellularLocation>
</comment>
<dbReference type="SMART" id="SM00224">
    <property type="entry name" value="GGL"/>
    <property type="match status" value="1"/>
</dbReference>
<dbReference type="SMART" id="SM01224">
    <property type="entry name" value="G_gamma"/>
    <property type="match status" value="1"/>
</dbReference>
<dbReference type="Pfam" id="PF18148">
    <property type="entry name" value="RGS_DHEX"/>
    <property type="match status" value="1"/>
</dbReference>
<dbReference type="InterPro" id="IPR044926">
    <property type="entry name" value="RGS_subdomain_2"/>
</dbReference>
<dbReference type="SUPFAM" id="SSF46785">
    <property type="entry name" value="Winged helix' DNA-binding domain"/>
    <property type="match status" value="1"/>
</dbReference>
<dbReference type="Gene3D" id="4.10.260.10">
    <property type="entry name" value="Transducin (heterotrimeric G protein), gamma chain"/>
    <property type="match status" value="1"/>
</dbReference>
<reference evidence="11" key="2">
    <citation type="submission" date="2025-08" db="UniProtKB">
        <authorList>
            <consortium name="Ensembl"/>
        </authorList>
    </citation>
    <scope>IDENTIFICATION</scope>
</reference>
<dbReference type="InterPro" id="IPR047017">
    <property type="entry name" value="RGS6/7/9/11_DHEX_sf"/>
</dbReference>
<dbReference type="SUPFAM" id="SSF48670">
    <property type="entry name" value="Transducin (heterotrimeric G protein), gamma chain"/>
    <property type="match status" value="1"/>
</dbReference>
<evidence type="ECO:0000256" key="2">
    <source>
        <dbReference type="ARBA" id="ARBA00004236"/>
    </source>
</evidence>
<organism evidence="11 12">
    <name type="scientific">Takifugu rubripes</name>
    <name type="common">Japanese pufferfish</name>
    <name type="synonym">Fugu rubripes</name>
    <dbReference type="NCBI Taxonomy" id="31033"/>
    <lineage>
        <taxon>Eukaryota</taxon>
        <taxon>Metazoa</taxon>
        <taxon>Chordata</taxon>
        <taxon>Craniata</taxon>
        <taxon>Vertebrata</taxon>
        <taxon>Euteleostomi</taxon>
        <taxon>Actinopterygii</taxon>
        <taxon>Neopterygii</taxon>
        <taxon>Teleostei</taxon>
        <taxon>Neoteleostei</taxon>
        <taxon>Acanthomorphata</taxon>
        <taxon>Eupercaria</taxon>
        <taxon>Tetraodontiformes</taxon>
        <taxon>Tetradontoidea</taxon>
        <taxon>Tetraodontidae</taxon>
        <taxon>Takifugu</taxon>
    </lineage>
</organism>
<evidence type="ECO:0000256" key="7">
    <source>
        <dbReference type="ARBA" id="ARBA00023136"/>
    </source>
</evidence>
<protein>
    <submittedName>
        <fullName evidence="11">Regulator of G protein signaling 6</fullName>
    </submittedName>
</protein>
<keyword evidence="7" id="KW-0472">Membrane</keyword>
<dbReference type="InterPro" id="IPR016137">
    <property type="entry name" value="RGS"/>
</dbReference>
<dbReference type="GeneTree" id="ENSGT00940000157159"/>
<feature type="domain" description="DEP" evidence="10">
    <location>
        <begin position="29"/>
        <end position="104"/>
    </location>
</feature>
<dbReference type="PRINTS" id="PR01301">
    <property type="entry name" value="RGSPROTEIN"/>
</dbReference>
<accession>A0A674NY37</accession>
<evidence type="ECO:0000256" key="1">
    <source>
        <dbReference type="ARBA" id="ARBA00004170"/>
    </source>
</evidence>
<dbReference type="InterPro" id="IPR036284">
    <property type="entry name" value="GGL_sf"/>
</dbReference>
<dbReference type="FunFam" id="1.10.10.10:FF:000162">
    <property type="entry name" value="Regulator of G-protein signaling 6"/>
    <property type="match status" value="1"/>
</dbReference>
<sequence length="444" mass="51267">KSSHSKSGPTKNCIAIPIEDIVTRIQDEKAGGVSIRTVKSFLSKIPSVVSGADIVQWLMRNLSIEDPAEAIHLGSLVAAHGYIFPISDHVLTLKDDGTLYRFQSPYFWPSNCWEPENTDYAIYLCKRTMQNKARLELADYEAENLARLQRAFARKWEFIFMQAEAQVKIDRKKDKAERKILDSQERAFWDVHRPVSVYGVPDDGQSQPSPLHISSQPIRKPTKEDVQKEITFLNIQLDRHCMKVSKVADSLMSYTEQFMEYDPFVSATEPSNPWISDDTSFWDMEASREPSQHRVKRWGFSLEEALKDPVGRDQFLKFLESEFSSENLRFWLAVQDLKRRPLQDVASRAQEIWQEFLAEGAPSPINLDSHSYERTSQNLKDPGRYSYEDAQEHIFKLMKSDSYARFLRSNIYQDLLLARKKGQSSESKRKQQLHLGRAFICAAL</sequence>
<dbReference type="InterPro" id="IPR036305">
    <property type="entry name" value="RGS_sf"/>
</dbReference>
<keyword evidence="6" id="KW-0734">Signal transduction inhibitor</keyword>